<dbReference type="PANTHER" id="PTHR31984">
    <property type="entry name" value="TRANSPORTER, PUTATIVE (DUF179)-RELATED"/>
    <property type="match status" value="1"/>
</dbReference>
<comment type="caution">
    <text evidence="2">The sequence shown here is derived from an EMBL/GenBank/DDBJ whole genome shotgun (WGS) entry which is preliminary data.</text>
</comment>
<name>A0A0M0JZP3_9EUKA</name>
<evidence type="ECO:0000313" key="3">
    <source>
        <dbReference type="Proteomes" id="UP000037460"/>
    </source>
</evidence>
<evidence type="ECO:0000313" key="2">
    <source>
        <dbReference type="EMBL" id="KOO31807.1"/>
    </source>
</evidence>
<dbReference type="Proteomes" id="UP000037460">
    <property type="component" value="Unassembled WGS sequence"/>
</dbReference>
<sequence>MARQLDAAPMSKALLIAQPELLFDRRSRELVRLPELSGSAGQELARRLTEFNRGEFYAPETSARAAVRSARDGMRDVDPVDAGLKAIRTLSLAVAGGASLESKHAFDCGSPSAVERLVTVRRSETVRAGSLLLTHPVSCIKQPSLHHAVILLVSVDDDAVTGVVINKPLGLSLGATVPDELRAALGPTLGDAPLHKGGDVSERQLLLLHQCEGLPHSAFVSDGLFCTSHFVEVREAFEVVRASTAASGDKGERDDGVVLGGAPTAPPRIKCVAGYAGWAREQLHAELQRNVWYLCEADDVAALAMMTEPITVPSGALRDSMWSGVMRQLGGEYEHFARFPGDHEIVWQHMEQLWIQQSDELHRRIDALGTARGGAGREGSSGALGAAGGGADGEDPEHPRDPG</sequence>
<dbReference type="PANTHER" id="PTHR31984:SF17">
    <property type="entry name" value="TRANSCRIPTIONAL REGULATOR"/>
    <property type="match status" value="1"/>
</dbReference>
<dbReference type="Pfam" id="PF02622">
    <property type="entry name" value="DUF179"/>
    <property type="match status" value="1"/>
</dbReference>
<reference evidence="3" key="1">
    <citation type="journal article" date="2015" name="PLoS Genet.">
        <title>Genome Sequence and Transcriptome Analyses of Chrysochromulina tobin: Metabolic Tools for Enhanced Algal Fitness in the Prominent Order Prymnesiales (Haptophyceae).</title>
        <authorList>
            <person name="Hovde B.T."/>
            <person name="Deodato C.R."/>
            <person name="Hunsperger H.M."/>
            <person name="Ryken S.A."/>
            <person name="Yost W."/>
            <person name="Jha R.K."/>
            <person name="Patterson J."/>
            <person name="Monnat R.J. Jr."/>
            <person name="Barlow S.B."/>
            <person name="Starkenburg S.R."/>
            <person name="Cattolico R.A."/>
        </authorList>
    </citation>
    <scope>NUCLEOTIDE SEQUENCE</scope>
    <source>
        <strain evidence="3">CCMP291</strain>
    </source>
</reference>
<protein>
    <submittedName>
        <fullName evidence="2">Transcriptional regulator</fullName>
    </submittedName>
</protein>
<keyword evidence="3" id="KW-1185">Reference proteome</keyword>
<accession>A0A0M0JZP3</accession>
<feature type="region of interest" description="Disordered" evidence="1">
    <location>
        <begin position="371"/>
        <end position="403"/>
    </location>
</feature>
<evidence type="ECO:0000256" key="1">
    <source>
        <dbReference type="SAM" id="MobiDB-lite"/>
    </source>
</evidence>
<dbReference type="OrthoDB" id="8300456at2759"/>
<dbReference type="EMBL" id="JWZX01001929">
    <property type="protein sequence ID" value="KOO31807.1"/>
    <property type="molecule type" value="Genomic_DNA"/>
</dbReference>
<proteinExistence type="predicted"/>
<dbReference type="Gene3D" id="3.40.1740.10">
    <property type="entry name" value="VC0467-like"/>
    <property type="match status" value="1"/>
</dbReference>
<dbReference type="InterPro" id="IPR003774">
    <property type="entry name" value="AlgH-like"/>
</dbReference>
<dbReference type="AlphaFoldDB" id="A0A0M0JZP3"/>
<gene>
    <name evidence="2" type="ORF">Ctob_006442</name>
</gene>
<organism evidence="2 3">
    <name type="scientific">Chrysochromulina tobinii</name>
    <dbReference type="NCBI Taxonomy" id="1460289"/>
    <lineage>
        <taxon>Eukaryota</taxon>
        <taxon>Haptista</taxon>
        <taxon>Haptophyta</taxon>
        <taxon>Prymnesiophyceae</taxon>
        <taxon>Prymnesiales</taxon>
        <taxon>Chrysochromulinaceae</taxon>
        <taxon>Chrysochromulina</taxon>
    </lineage>
</organism>
<dbReference type="SUPFAM" id="SSF143456">
    <property type="entry name" value="VC0467-like"/>
    <property type="match status" value="1"/>
</dbReference>